<feature type="chain" id="PRO_5036473236" evidence="1">
    <location>
        <begin position="24"/>
        <end position="223"/>
    </location>
</feature>
<feature type="signal peptide" evidence="1">
    <location>
        <begin position="1"/>
        <end position="23"/>
    </location>
</feature>
<dbReference type="Proteomes" id="UP000887320">
    <property type="component" value="Unassembled WGS sequence"/>
</dbReference>
<accession>A0A8X8GNG1</accession>
<keyword evidence="1" id="KW-0732">Signal</keyword>
<dbReference type="Pfam" id="PF07661">
    <property type="entry name" value="MORN_2"/>
    <property type="match status" value="2"/>
</dbReference>
<dbReference type="Gene3D" id="3.90.930.1">
    <property type="match status" value="1"/>
</dbReference>
<dbReference type="InterPro" id="IPR011652">
    <property type="entry name" value="MORN_2"/>
</dbReference>
<protein>
    <submittedName>
        <fullName evidence="2">Membrane-binding protein</fullName>
    </submittedName>
</protein>
<dbReference type="AlphaFoldDB" id="A0A8X8GNG1"/>
<proteinExistence type="predicted"/>
<evidence type="ECO:0000313" key="3">
    <source>
        <dbReference type="Proteomes" id="UP000887320"/>
    </source>
</evidence>
<organism evidence="2 3">
    <name type="scientific">Acinetobacter guillouiae</name>
    <name type="common">Acinetobacter genomosp. 11</name>
    <dbReference type="NCBI Taxonomy" id="106649"/>
    <lineage>
        <taxon>Bacteria</taxon>
        <taxon>Pseudomonadati</taxon>
        <taxon>Pseudomonadota</taxon>
        <taxon>Gammaproteobacteria</taxon>
        <taxon>Moraxellales</taxon>
        <taxon>Moraxellaceae</taxon>
        <taxon>Acinetobacter</taxon>
    </lineage>
</organism>
<sequence length="223" mass="25205">MKTIPLLLSACLMSFTMVGCTSLQTTHSSSTTMATTEPVIAYFAPDAGEEACECGLVMDQGYSLTPVENGYFRKLLGRDKDGRFLVQDFYQNSRKKQSDPFWIKAPQGLNSFDSKYVDGEVVGYFENGKISFKSTSQDQRLVGKTETYYSNGQLGLQEEYSDDQPIVQKVWYEDGKPAAELKLSPSEDYSILDSKVWDQQGNLIQDEQRAQEILDELYQKLNQ</sequence>
<dbReference type="RefSeq" id="WP_234624260.1">
    <property type="nucleotide sequence ID" value="NZ_CP142740.1"/>
</dbReference>
<evidence type="ECO:0000256" key="1">
    <source>
        <dbReference type="SAM" id="SignalP"/>
    </source>
</evidence>
<dbReference type="EMBL" id="JAHWXT010000010">
    <property type="protein sequence ID" value="MCF0266809.1"/>
    <property type="molecule type" value="Genomic_DNA"/>
</dbReference>
<evidence type="ECO:0000313" key="2">
    <source>
        <dbReference type="EMBL" id="MCF0266809.1"/>
    </source>
</evidence>
<dbReference type="SUPFAM" id="SSF82185">
    <property type="entry name" value="Histone H3 K4-specific methyltransferase SET7/9 N-terminal domain"/>
    <property type="match status" value="1"/>
</dbReference>
<gene>
    <name evidence="2" type="ORF">KW868_20355</name>
</gene>
<name>A0A8X8GNG1_ACIGI</name>
<comment type="caution">
    <text evidence="2">The sequence shown here is derived from an EMBL/GenBank/DDBJ whole genome shotgun (WGS) entry which is preliminary data.</text>
</comment>
<reference evidence="2" key="1">
    <citation type="submission" date="2021-07" db="EMBL/GenBank/DDBJ databases">
        <authorList>
            <person name="Fernandez M."/>
            <person name="Pereira P."/>
            <person name="Torres Tejerizo G.A."/>
            <person name="Gonzalez P."/>
            <person name="Agostini E."/>
        </authorList>
    </citation>
    <scope>NUCLEOTIDE SEQUENCE</scope>
    <source>
        <strain evidence="2">SFC 500-1A</strain>
    </source>
</reference>
<dbReference type="PROSITE" id="PS51257">
    <property type="entry name" value="PROKAR_LIPOPROTEIN"/>
    <property type="match status" value="1"/>
</dbReference>